<dbReference type="RefSeq" id="WP_218254096.1">
    <property type="nucleotide sequence ID" value="NZ_JABXWD010000615.1"/>
</dbReference>
<comment type="caution">
    <text evidence="1">The sequence shown here is derived from an EMBL/GenBank/DDBJ whole genome shotgun (WGS) entry which is preliminary data.</text>
</comment>
<accession>A0ABS6S4Z0</accession>
<evidence type="ECO:0000313" key="1">
    <source>
        <dbReference type="EMBL" id="MBV6343479.1"/>
    </source>
</evidence>
<reference evidence="1 2" key="1">
    <citation type="journal article" date="2020" name="J Geophys Res Biogeosci">
        <title>Magnetotaxis as an Adaptation to Enable Bacterial Shuttling of Microbial Sulfur and Sulfur Cycling Across Aquatic Oxic#Anoxic Interfaces.</title>
        <authorList>
            <person name="Li J."/>
            <person name="Liu P."/>
            <person name="Wang J."/>
            <person name="Roberts A.P."/>
            <person name="Pan Y."/>
        </authorList>
    </citation>
    <scope>NUCLEOTIDE SEQUENCE [LARGE SCALE GENOMIC DNA]</scope>
    <source>
        <strain evidence="1 2">MYR-1_YQ</strain>
    </source>
</reference>
<organism evidence="1 2">
    <name type="scientific">Candidatus Magnetobacterium casense</name>
    <dbReference type="NCBI Taxonomy" id="1455061"/>
    <lineage>
        <taxon>Bacteria</taxon>
        <taxon>Pseudomonadati</taxon>
        <taxon>Nitrospirota</taxon>
        <taxon>Thermodesulfovibrionia</taxon>
        <taxon>Thermodesulfovibrionales</taxon>
        <taxon>Candidatus Magnetobacteriaceae</taxon>
        <taxon>Candidatus Magnetobacterium</taxon>
    </lineage>
</organism>
<dbReference type="Proteomes" id="UP001196980">
    <property type="component" value="Unassembled WGS sequence"/>
</dbReference>
<proteinExistence type="predicted"/>
<sequence length="218" mass="23691">LARASENKTVGFNVENNVLHNGPISDADVVPILGSILSGTESNQRIGDRVKPKSLRVRGVIGLNPDYNNTNKPMIVTVMLLACKDKKTNALVAAGAGLADLLKPNINGSGQVLWDGTTLRSTYDVNTEKFRVHMAKQFRIAPGSLAGGTREFDFVKWRHTFKASKMPASLTWDEGTGDDCNNFAPFLVIGWCYTDGTAPDVVPRLVSQCSSEFTFEDA</sequence>
<gene>
    <name evidence="1" type="ORF">HWQ67_18050</name>
</gene>
<name>A0ABS6S4Z0_9BACT</name>
<protein>
    <submittedName>
        <fullName evidence="1">Uncharacterized protein</fullName>
    </submittedName>
</protein>
<keyword evidence="2" id="KW-1185">Reference proteome</keyword>
<feature type="non-terminal residue" evidence="1">
    <location>
        <position position="1"/>
    </location>
</feature>
<evidence type="ECO:0000313" key="2">
    <source>
        <dbReference type="Proteomes" id="UP001196980"/>
    </source>
</evidence>
<dbReference type="EMBL" id="JABXWD010000615">
    <property type="protein sequence ID" value="MBV6343479.1"/>
    <property type="molecule type" value="Genomic_DNA"/>
</dbReference>